<dbReference type="InterPro" id="IPR001611">
    <property type="entry name" value="Leu-rich_rpt"/>
</dbReference>
<keyword evidence="1" id="KW-0433">Leucine-rich repeat</keyword>
<protein>
    <recommendedName>
        <fullName evidence="5">LRRCT domain-containing protein</fullName>
    </recommendedName>
</protein>
<keyword evidence="8" id="KW-1185">Reference proteome</keyword>
<reference evidence="8" key="1">
    <citation type="submission" date="2012-12" db="EMBL/GenBank/DDBJ databases">
        <authorList>
            <person name="Hellsten U."/>
            <person name="Grimwood J."/>
            <person name="Chapman J.A."/>
            <person name="Shapiro H."/>
            <person name="Aerts A."/>
            <person name="Otillar R.P."/>
            <person name="Terry A.Y."/>
            <person name="Boore J.L."/>
            <person name="Simakov O."/>
            <person name="Marletaz F."/>
            <person name="Cho S.-J."/>
            <person name="Edsinger-Gonzales E."/>
            <person name="Havlak P."/>
            <person name="Kuo D.-H."/>
            <person name="Larsson T."/>
            <person name="Lv J."/>
            <person name="Arendt D."/>
            <person name="Savage R."/>
            <person name="Osoegawa K."/>
            <person name="de Jong P."/>
            <person name="Lindberg D.R."/>
            <person name="Seaver E.C."/>
            <person name="Weisblat D.A."/>
            <person name="Putnam N.H."/>
            <person name="Grigoriev I.V."/>
            <person name="Rokhsar D.S."/>
        </authorList>
    </citation>
    <scope>NUCLEOTIDE SEQUENCE</scope>
    <source>
        <strain evidence="8">I ESC-2004</strain>
    </source>
</reference>
<dbReference type="OMA" id="DMIVCES"/>
<dbReference type="EnsemblMetazoa" id="CapteT100937">
    <property type="protein sequence ID" value="CapteP100937"/>
    <property type="gene ID" value="CapteG100937"/>
</dbReference>
<sequence length="268" mass="29626">MSLLQKSSILILCSALCFPVESIEYLYIEGDLTEIPQDIPLAATSVVLSYNNFTHIGPRAFSYLPKLRDLTLTLNKIRTIHDDAFGGLNKLNRLSLNHNELTTVPNLKGLDVGTLSLAANKIQLNRHSFENVSILSLQVDGNKITDLSPVTRLSDSLLTLLAGSNPLGNSSAADLYHLIESLPTLRDLYLVSCGLSTIPDFRILKEDTDNFNLRVKDNPFECDARLAWLRNTSLDITDYDSIVCASPPEHKGQLLHTIPLQDLCPGEL</sequence>
<dbReference type="SMART" id="SM00082">
    <property type="entry name" value="LRRCT"/>
    <property type="match status" value="1"/>
</dbReference>
<feature type="domain" description="LRRCT" evidence="5">
    <location>
        <begin position="218"/>
        <end position="265"/>
    </location>
</feature>
<dbReference type="EMBL" id="KB307618">
    <property type="protein sequence ID" value="ELT98699.1"/>
    <property type="molecule type" value="Genomic_DNA"/>
</dbReference>
<dbReference type="Pfam" id="PF13855">
    <property type="entry name" value="LRR_8"/>
    <property type="match status" value="1"/>
</dbReference>
<evidence type="ECO:0000313" key="8">
    <source>
        <dbReference type="Proteomes" id="UP000014760"/>
    </source>
</evidence>
<evidence type="ECO:0000256" key="2">
    <source>
        <dbReference type="ARBA" id="ARBA00022729"/>
    </source>
</evidence>
<evidence type="ECO:0000313" key="7">
    <source>
        <dbReference type="EnsemblMetazoa" id="CapteP100937"/>
    </source>
</evidence>
<feature type="chain" id="PRO_5008787470" description="LRRCT domain-containing protein" evidence="4">
    <location>
        <begin position="23"/>
        <end position="268"/>
    </location>
</feature>
<reference evidence="7" key="3">
    <citation type="submission" date="2015-06" db="UniProtKB">
        <authorList>
            <consortium name="EnsemblMetazoa"/>
        </authorList>
    </citation>
    <scope>IDENTIFICATION</scope>
</reference>
<organism evidence="6">
    <name type="scientific">Capitella teleta</name>
    <name type="common">Polychaete worm</name>
    <dbReference type="NCBI Taxonomy" id="283909"/>
    <lineage>
        <taxon>Eukaryota</taxon>
        <taxon>Metazoa</taxon>
        <taxon>Spiralia</taxon>
        <taxon>Lophotrochozoa</taxon>
        <taxon>Annelida</taxon>
        <taxon>Polychaeta</taxon>
        <taxon>Sedentaria</taxon>
        <taxon>Scolecida</taxon>
        <taxon>Capitellidae</taxon>
        <taxon>Capitella</taxon>
    </lineage>
</organism>
<keyword evidence="2 4" id="KW-0732">Signal</keyword>
<dbReference type="SUPFAM" id="SSF52058">
    <property type="entry name" value="L domain-like"/>
    <property type="match status" value="1"/>
</dbReference>
<feature type="signal peptide" evidence="4">
    <location>
        <begin position="1"/>
        <end position="22"/>
    </location>
</feature>
<dbReference type="PROSITE" id="PS51450">
    <property type="entry name" value="LRR"/>
    <property type="match status" value="1"/>
</dbReference>
<accession>R7TY74</accession>
<keyword evidence="3" id="KW-0677">Repeat</keyword>
<evidence type="ECO:0000256" key="3">
    <source>
        <dbReference type="ARBA" id="ARBA00022737"/>
    </source>
</evidence>
<dbReference type="Gene3D" id="3.80.10.10">
    <property type="entry name" value="Ribonuclease Inhibitor"/>
    <property type="match status" value="2"/>
</dbReference>
<dbReference type="InterPro" id="IPR003591">
    <property type="entry name" value="Leu-rich_rpt_typical-subtyp"/>
</dbReference>
<evidence type="ECO:0000256" key="1">
    <source>
        <dbReference type="ARBA" id="ARBA00022614"/>
    </source>
</evidence>
<dbReference type="InterPro" id="IPR000483">
    <property type="entry name" value="Cys-rich_flank_reg_C"/>
</dbReference>
<dbReference type="PANTHER" id="PTHR24366">
    <property type="entry name" value="IG(IMMUNOGLOBULIN) AND LRR(LEUCINE RICH REPEAT) DOMAINS"/>
    <property type="match status" value="1"/>
</dbReference>
<dbReference type="AlphaFoldDB" id="R7TY74"/>
<evidence type="ECO:0000259" key="5">
    <source>
        <dbReference type="SMART" id="SM00082"/>
    </source>
</evidence>
<dbReference type="InterPro" id="IPR032675">
    <property type="entry name" value="LRR_dom_sf"/>
</dbReference>
<dbReference type="STRING" id="283909.R7TY74"/>
<evidence type="ECO:0000256" key="4">
    <source>
        <dbReference type="SAM" id="SignalP"/>
    </source>
</evidence>
<dbReference type="OrthoDB" id="1394818at2759"/>
<dbReference type="SMART" id="SM00369">
    <property type="entry name" value="LRR_TYP"/>
    <property type="match status" value="2"/>
</dbReference>
<reference evidence="6 8" key="2">
    <citation type="journal article" date="2013" name="Nature">
        <title>Insights into bilaterian evolution from three spiralian genomes.</title>
        <authorList>
            <person name="Simakov O."/>
            <person name="Marletaz F."/>
            <person name="Cho S.J."/>
            <person name="Edsinger-Gonzales E."/>
            <person name="Havlak P."/>
            <person name="Hellsten U."/>
            <person name="Kuo D.H."/>
            <person name="Larsson T."/>
            <person name="Lv J."/>
            <person name="Arendt D."/>
            <person name="Savage R."/>
            <person name="Osoegawa K."/>
            <person name="de Jong P."/>
            <person name="Grimwood J."/>
            <person name="Chapman J.A."/>
            <person name="Shapiro H."/>
            <person name="Aerts A."/>
            <person name="Otillar R.P."/>
            <person name="Terry A.Y."/>
            <person name="Boore J.L."/>
            <person name="Grigoriev I.V."/>
            <person name="Lindberg D.R."/>
            <person name="Seaver E.C."/>
            <person name="Weisblat D.A."/>
            <person name="Putnam N.H."/>
            <person name="Rokhsar D.S."/>
        </authorList>
    </citation>
    <scope>NUCLEOTIDE SEQUENCE</scope>
    <source>
        <strain evidence="6 8">I ESC-2004</strain>
    </source>
</reference>
<proteinExistence type="predicted"/>
<name>R7TY74_CAPTE</name>
<dbReference type="HOGENOM" id="CLU_000288_18_10_1"/>
<dbReference type="Proteomes" id="UP000014760">
    <property type="component" value="Unassembled WGS sequence"/>
</dbReference>
<dbReference type="EMBL" id="AMQN01010349">
    <property type="status" value="NOT_ANNOTATED_CDS"/>
    <property type="molecule type" value="Genomic_DNA"/>
</dbReference>
<gene>
    <name evidence="6" type="ORF">CAPTEDRAFT_100937</name>
</gene>
<dbReference type="PANTHER" id="PTHR24366:SF96">
    <property type="entry name" value="LEUCINE RICH REPEAT CONTAINING 53"/>
    <property type="match status" value="1"/>
</dbReference>
<evidence type="ECO:0000313" key="6">
    <source>
        <dbReference type="EMBL" id="ELT98699.1"/>
    </source>
</evidence>